<dbReference type="GO" id="GO:0005886">
    <property type="term" value="C:plasma membrane"/>
    <property type="evidence" value="ECO:0007669"/>
    <property type="project" value="UniProtKB-SubCell"/>
</dbReference>
<evidence type="ECO:0000256" key="7">
    <source>
        <dbReference type="ARBA" id="ARBA00022989"/>
    </source>
</evidence>
<dbReference type="AlphaFoldDB" id="A0A928KV48"/>
<comment type="function">
    <text evidence="9">Component of the transport system for branched-chain amino acids.</text>
</comment>
<evidence type="ECO:0000256" key="1">
    <source>
        <dbReference type="ARBA" id="ARBA00004651"/>
    </source>
</evidence>
<evidence type="ECO:0000256" key="4">
    <source>
        <dbReference type="ARBA" id="ARBA00022475"/>
    </source>
</evidence>
<accession>A0A928KV48</accession>
<keyword evidence="3 9" id="KW-0813">Transport</keyword>
<feature type="transmembrane region" description="Helical" evidence="9">
    <location>
        <begin position="350"/>
        <end position="371"/>
    </location>
</feature>
<protein>
    <recommendedName>
        <fullName evidence="9">Branched-chain amino acid transport system carrier protein</fullName>
    </recommendedName>
</protein>
<comment type="similarity">
    <text evidence="2 9">Belongs to the branched chain amino acid transporter family.</text>
</comment>
<keyword evidence="5 9" id="KW-0812">Transmembrane</keyword>
<feature type="transmembrane region" description="Helical" evidence="9">
    <location>
        <begin position="120"/>
        <end position="141"/>
    </location>
</feature>
<feature type="transmembrane region" description="Helical" evidence="9">
    <location>
        <begin position="153"/>
        <end position="178"/>
    </location>
</feature>
<dbReference type="GO" id="GO:0015188">
    <property type="term" value="F:L-isoleucine transmembrane transporter activity"/>
    <property type="evidence" value="ECO:0007669"/>
    <property type="project" value="TreeGrafter"/>
</dbReference>
<dbReference type="InterPro" id="IPR004685">
    <property type="entry name" value="Brnchd-chn_aa_trnsp_Livcs"/>
</dbReference>
<dbReference type="GO" id="GO:0005304">
    <property type="term" value="F:L-valine transmembrane transporter activity"/>
    <property type="evidence" value="ECO:0007669"/>
    <property type="project" value="TreeGrafter"/>
</dbReference>
<dbReference type="Pfam" id="PF05525">
    <property type="entry name" value="Branch_AA_trans"/>
    <property type="match status" value="1"/>
</dbReference>
<dbReference type="Proteomes" id="UP000754750">
    <property type="component" value="Unassembled WGS sequence"/>
</dbReference>
<reference evidence="10" key="1">
    <citation type="submission" date="2019-04" db="EMBL/GenBank/DDBJ databases">
        <title>Evolution of Biomass-Degrading Anaerobic Consortia Revealed by Metagenomics.</title>
        <authorList>
            <person name="Peng X."/>
        </authorList>
    </citation>
    <scope>NUCLEOTIDE SEQUENCE</scope>
    <source>
        <strain evidence="10">SIG551</strain>
    </source>
</reference>
<gene>
    <name evidence="10" type="primary">brnQ</name>
    <name evidence="10" type="ORF">E7512_00110</name>
</gene>
<comment type="subcellular location">
    <subcellularLocation>
        <location evidence="1 9">Cell membrane</location>
        <topology evidence="1 9">Multi-pass membrane protein</topology>
    </subcellularLocation>
</comment>
<dbReference type="GO" id="GO:0015818">
    <property type="term" value="P:isoleucine transport"/>
    <property type="evidence" value="ECO:0007669"/>
    <property type="project" value="TreeGrafter"/>
</dbReference>
<comment type="caution">
    <text evidence="10">The sequence shown here is derived from an EMBL/GenBank/DDBJ whole genome shotgun (WGS) entry which is preliminary data.</text>
</comment>
<keyword evidence="8 9" id="KW-0472">Membrane</keyword>
<evidence type="ECO:0000256" key="9">
    <source>
        <dbReference type="RuleBase" id="RU362122"/>
    </source>
</evidence>
<name>A0A928KV48_9FIRM</name>
<evidence type="ECO:0000256" key="5">
    <source>
        <dbReference type="ARBA" id="ARBA00022692"/>
    </source>
</evidence>
<evidence type="ECO:0000256" key="6">
    <source>
        <dbReference type="ARBA" id="ARBA00022970"/>
    </source>
</evidence>
<sequence>MDKKLSFSSYLLVGSMLFGLFFGAGNLIFPVHMGQMAGASTPLAAVGFLVTAIGLPFLGVIAVGISGSSGLFDLAGRVHPVYGYVMTILLYMTIGPFFALPRTATVSFEIGLVPFLPQSMQRVGLALFTVVFFAAALAFSLRPNKLLVWVGKVLNPLFLAVLAVLIILSVVSPMGAVSQIPVAESYAASPFFKGFLEGYNTMDALASLAFGIIVVNSLKELGVGSPRGVALATVRSGAVSVLLMGMIYAFLAYMGASSAGQFAVSENGGIALAQIARYYLGTSGNVLLAVIVTVACLKTAIGLITACSQTFCELFPNRLSYRTYTVLFTLVSLLVANVGLTQIISLSIPVLMFLYPLAISLILLGILSPLFHNRRCVYLIPTVFTLFAGVGDFLNALPRQVTAQPAVQAVLGVYRESLPFFSLGMGWVIPLAAGLVLGFVVYQLTKQKKAGRSA</sequence>
<organism evidence="10 11">
    <name type="scientific">Faecalispora sporosphaeroides</name>
    <dbReference type="NCBI Taxonomy" id="1549"/>
    <lineage>
        <taxon>Bacteria</taxon>
        <taxon>Bacillati</taxon>
        <taxon>Bacillota</taxon>
        <taxon>Clostridia</taxon>
        <taxon>Eubacteriales</taxon>
        <taxon>Oscillospiraceae</taxon>
        <taxon>Faecalispora</taxon>
    </lineage>
</organism>
<dbReference type="GO" id="GO:0015190">
    <property type="term" value="F:L-leucine transmembrane transporter activity"/>
    <property type="evidence" value="ECO:0007669"/>
    <property type="project" value="TreeGrafter"/>
</dbReference>
<evidence type="ECO:0000256" key="3">
    <source>
        <dbReference type="ARBA" id="ARBA00022448"/>
    </source>
</evidence>
<feature type="transmembrane region" description="Helical" evidence="9">
    <location>
        <begin position="418"/>
        <end position="442"/>
    </location>
</feature>
<keyword evidence="4" id="KW-1003">Cell membrane</keyword>
<feature type="transmembrane region" description="Helical" evidence="9">
    <location>
        <begin position="7"/>
        <end position="31"/>
    </location>
</feature>
<feature type="transmembrane region" description="Helical" evidence="9">
    <location>
        <begin position="286"/>
        <end position="312"/>
    </location>
</feature>
<dbReference type="GO" id="GO:0015820">
    <property type="term" value="P:L-leucine transport"/>
    <property type="evidence" value="ECO:0007669"/>
    <property type="project" value="TreeGrafter"/>
</dbReference>
<dbReference type="PANTHER" id="PTHR30588">
    <property type="entry name" value="BRANCHED-CHAIN AMINO ACID TRANSPORT SYSTEM 2 CARRIER PROTEIN"/>
    <property type="match status" value="1"/>
</dbReference>
<feature type="transmembrane region" description="Helical" evidence="9">
    <location>
        <begin position="378"/>
        <end position="398"/>
    </location>
</feature>
<feature type="transmembrane region" description="Helical" evidence="9">
    <location>
        <begin position="43"/>
        <end position="69"/>
    </location>
</feature>
<evidence type="ECO:0000256" key="8">
    <source>
        <dbReference type="ARBA" id="ARBA00023136"/>
    </source>
</evidence>
<feature type="transmembrane region" description="Helical" evidence="9">
    <location>
        <begin position="230"/>
        <end position="251"/>
    </location>
</feature>
<evidence type="ECO:0000256" key="2">
    <source>
        <dbReference type="ARBA" id="ARBA00008540"/>
    </source>
</evidence>
<feature type="transmembrane region" description="Helical" evidence="9">
    <location>
        <begin position="198"/>
        <end position="218"/>
    </location>
</feature>
<dbReference type="PANTHER" id="PTHR30588:SF0">
    <property type="entry name" value="BRANCHED-CHAIN AMINO ACID PERMEASE BRNQ"/>
    <property type="match status" value="1"/>
</dbReference>
<feature type="transmembrane region" description="Helical" evidence="9">
    <location>
        <begin position="81"/>
        <end position="100"/>
    </location>
</feature>
<feature type="transmembrane region" description="Helical" evidence="9">
    <location>
        <begin position="324"/>
        <end position="344"/>
    </location>
</feature>
<dbReference type="EMBL" id="SVNY01000001">
    <property type="protein sequence ID" value="MBE6831987.1"/>
    <property type="molecule type" value="Genomic_DNA"/>
</dbReference>
<keyword evidence="6 9" id="KW-0029">Amino-acid transport</keyword>
<dbReference type="RefSeq" id="WP_027103928.1">
    <property type="nucleotide sequence ID" value="NZ_JBKWRC010000001.1"/>
</dbReference>
<evidence type="ECO:0000313" key="10">
    <source>
        <dbReference type="EMBL" id="MBE6831987.1"/>
    </source>
</evidence>
<proteinExistence type="inferred from homology"/>
<evidence type="ECO:0000313" key="11">
    <source>
        <dbReference type="Proteomes" id="UP000754750"/>
    </source>
</evidence>
<keyword evidence="7 9" id="KW-1133">Transmembrane helix</keyword>
<dbReference type="NCBIfam" id="TIGR00796">
    <property type="entry name" value="livcs"/>
    <property type="match status" value="1"/>
</dbReference>